<keyword evidence="7" id="KW-1185">Reference proteome</keyword>
<dbReference type="GO" id="GO:0004604">
    <property type="term" value="F:phosphoadenylyl-sulfate reductase (thioredoxin) activity"/>
    <property type="evidence" value="ECO:0007669"/>
    <property type="project" value="UniProtKB-UniRule"/>
</dbReference>
<reference evidence="6 7" key="1">
    <citation type="submission" date="2020-09" db="EMBL/GenBank/DDBJ databases">
        <title>Pseudoxanthomonas sp. CAU 1598 isolated from sand of Yaerae Beach.</title>
        <authorList>
            <person name="Kim W."/>
        </authorList>
    </citation>
    <scope>NUCLEOTIDE SEQUENCE [LARGE SCALE GENOMIC DNA]</scope>
    <source>
        <strain evidence="6 7">CAU 1598</strain>
    </source>
</reference>
<keyword evidence="3 4" id="KW-0560">Oxidoreductase</keyword>
<dbReference type="Proteomes" id="UP000613768">
    <property type="component" value="Unassembled WGS sequence"/>
</dbReference>
<evidence type="ECO:0000256" key="2">
    <source>
        <dbReference type="ARBA" id="ARBA00022490"/>
    </source>
</evidence>
<dbReference type="GO" id="GO:0005737">
    <property type="term" value="C:cytoplasm"/>
    <property type="evidence" value="ECO:0007669"/>
    <property type="project" value="UniProtKB-SubCell"/>
</dbReference>
<dbReference type="InterPro" id="IPR004511">
    <property type="entry name" value="PAPS/APS_Rdtase"/>
</dbReference>
<comment type="similarity">
    <text evidence="1 4">Belongs to the PAPS reductase family. CysH subfamily.</text>
</comment>
<dbReference type="CDD" id="cd23945">
    <property type="entry name" value="PAPS_reductase"/>
    <property type="match status" value="1"/>
</dbReference>
<comment type="pathway">
    <text evidence="4">Sulfur metabolism; hydrogen sulfide biosynthesis; sulfite from sulfate: step 3/3.</text>
</comment>
<protein>
    <recommendedName>
        <fullName evidence="4">Phosphoadenosine 5'-phosphosulfate reductase</fullName>
        <shortName evidence="4">PAPS reductase</shortName>
        <ecNumber evidence="4">1.8.4.8</ecNumber>
    </recommendedName>
    <alternativeName>
        <fullName evidence="4">3'-phosphoadenylylsulfate reductase</fullName>
    </alternativeName>
    <alternativeName>
        <fullName evidence="4">PAPS reductase, thioredoxin dependent</fullName>
    </alternativeName>
    <alternativeName>
        <fullName evidence="4">PAPS sulfotransferase</fullName>
    </alternativeName>
    <alternativeName>
        <fullName evidence="4">PAdoPS reductase</fullName>
    </alternativeName>
</protein>
<feature type="domain" description="Phosphoadenosine phosphosulphate reductase" evidence="5">
    <location>
        <begin position="49"/>
        <end position="220"/>
    </location>
</feature>
<dbReference type="SUPFAM" id="SSF52402">
    <property type="entry name" value="Adenine nucleotide alpha hydrolases-like"/>
    <property type="match status" value="1"/>
</dbReference>
<dbReference type="PIRSF" id="PIRSF000857">
    <property type="entry name" value="PAPS_reductase"/>
    <property type="match status" value="1"/>
</dbReference>
<dbReference type="PANTHER" id="PTHR46509:SF1">
    <property type="entry name" value="PHOSPHOADENOSINE PHOSPHOSULFATE REDUCTASE"/>
    <property type="match status" value="1"/>
</dbReference>
<sequence length="246" mass="28176">MPSSVLQSVEASGVEAPDAKGLSELNRFLERSSAEQRIDWALQHCPGAHVLSSSFGAQAAVSLHMLNQAKPGIPVVLIDTGYLFAETYQFVDQLAERLSLNLHVYRSPLSRAWMEARYGRLWEQGIEGIDRYNQLRKVEPMQRALRELGAGTWFSGLRRQQSESRQHTPIADFKHGRWKVHPIADWGDREVGRYLSQHDLPYHPLWDKGYVSIGDVHTTRRWEPGMREEDTRFFGLKRECGIHLDA</sequence>
<dbReference type="InterPro" id="IPR011800">
    <property type="entry name" value="PAPS_reductase_CysH"/>
</dbReference>
<dbReference type="InterPro" id="IPR002500">
    <property type="entry name" value="PAPS_reduct_dom"/>
</dbReference>
<dbReference type="FunFam" id="3.40.50.620:FF:000043">
    <property type="entry name" value="Phosphoadenosine phosphosulfate reductase"/>
    <property type="match status" value="1"/>
</dbReference>
<dbReference type="NCBIfam" id="TIGR00434">
    <property type="entry name" value="cysH"/>
    <property type="match status" value="1"/>
</dbReference>
<organism evidence="6 7">
    <name type="scientific">Pseudomarimonas arenosa</name>
    <dbReference type="NCBI Taxonomy" id="2774145"/>
    <lineage>
        <taxon>Bacteria</taxon>
        <taxon>Pseudomonadati</taxon>
        <taxon>Pseudomonadota</taxon>
        <taxon>Gammaproteobacteria</taxon>
        <taxon>Lysobacterales</taxon>
        <taxon>Lysobacteraceae</taxon>
        <taxon>Pseudomarimonas</taxon>
    </lineage>
</organism>
<dbReference type="GO" id="GO:0070814">
    <property type="term" value="P:hydrogen sulfide biosynthetic process"/>
    <property type="evidence" value="ECO:0007669"/>
    <property type="project" value="UniProtKB-UniRule"/>
</dbReference>
<dbReference type="EMBL" id="JACYTR010000001">
    <property type="protein sequence ID" value="MBD8524215.1"/>
    <property type="molecule type" value="Genomic_DNA"/>
</dbReference>
<evidence type="ECO:0000256" key="4">
    <source>
        <dbReference type="HAMAP-Rule" id="MF_00063"/>
    </source>
</evidence>
<dbReference type="NCBIfam" id="TIGR02057">
    <property type="entry name" value="PAPS_reductase"/>
    <property type="match status" value="1"/>
</dbReference>
<comment type="caution">
    <text evidence="4">Lacks conserved residue(s) required for the propagation of feature annotation.</text>
</comment>
<evidence type="ECO:0000256" key="3">
    <source>
        <dbReference type="ARBA" id="ARBA00023002"/>
    </source>
</evidence>
<evidence type="ECO:0000313" key="6">
    <source>
        <dbReference type="EMBL" id="MBD8524215.1"/>
    </source>
</evidence>
<dbReference type="AlphaFoldDB" id="A0AAW3ZGW5"/>
<dbReference type="EC" id="1.8.4.8" evidence="4"/>
<evidence type="ECO:0000259" key="5">
    <source>
        <dbReference type="Pfam" id="PF01507"/>
    </source>
</evidence>
<name>A0AAW3ZGW5_9GAMM</name>
<proteinExistence type="inferred from homology"/>
<feature type="active site" description="Nucleophile; cysteine thiosulfonate intermediate" evidence="4">
    <location>
        <position position="240"/>
    </location>
</feature>
<dbReference type="NCBIfam" id="NF002537">
    <property type="entry name" value="PRK02090.1"/>
    <property type="match status" value="1"/>
</dbReference>
<dbReference type="Gene3D" id="3.40.50.620">
    <property type="entry name" value="HUPs"/>
    <property type="match status" value="1"/>
</dbReference>
<dbReference type="GO" id="GO:0019379">
    <property type="term" value="P:sulfate assimilation, phosphoadenylyl sulfate reduction by phosphoadenylyl-sulfate reductase (thioredoxin)"/>
    <property type="evidence" value="ECO:0007669"/>
    <property type="project" value="UniProtKB-UniRule"/>
</dbReference>
<evidence type="ECO:0000313" key="7">
    <source>
        <dbReference type="Proteomes" id="UP000613768"/>
    </source>
</evidence>
<keyword evidence="2 4" id="KW-0963">Cytoplasm</keyword>
<dbReference type="InterPro" id="IPR014729">
    <property type="entry name" value="Rossmann-like_a/b/a_fold"/>
</dbReference>
<comment type="catalytic activity">
    <reaction evidence="4">
        <text>[thioredoxin]-disulfide + sulfite + adenosine 3',5'-bisphosphate + 2 H(+) = [thioredoxin]-dithiol + 3'-phosphoadenylyl sulfate</text>
        <dbReference type="Rhea" id="RHEA:11724"/>
        <dbReference type="Rhea" id="RHEA-COMP:10698"/>
        <dbReference type="Rhea" id="RHEA-COMP:10700"/>
        <dbReference type="ChEBI" id="CHEBI:15378"/>
        <dbReference type="ChEBI" id="CHEBI:17359"/>
        <dbReference type="ChEBI" id="CHEBI:29950"/>
        <dbReference type="ChEBI" id="CHEBI:50058"/>
        <dbReference type="ChEBI" id="CHEBI:58339"/>
        <dbReference type="ChEBI" id="CHEBI:58343"/>
        <dbReference type="EC" id="1.8.4.8"/>
    </reaction>
</comment>
<accession>A0AAW3ZGW5</accession>
<evidence type="ECO:0000256" key="1">
    <source>
        <dbReference type="ARBA" id="ARBA00009732"/>
    </source>
</evidence>
<comment type="subcellular location">
    <subcellularLocation>
        <location evidence="4">Cytoplasm</location>
    </subcellularLocation>
</comment>
<comment type="caution">
    <text evidence="6">The sequence shown here is derived from an EMBL/GenBank/DDBJ whole genome shotgun (WGS) entry which is preliminary data.</text>
</comment>
<dbReference type="HAMAP" id="MF_00063">
    <property type="entry name" value="CysH"/>
    <property type="match status" value="1"/>
</dbReference>
<gene>
    <name evidence="4" type="primary">cysH</name>
    <name evidence="6" type="ORF">IFO71_00520</name>
</gene>
<dbReference type="PANTHER" id="PTHR46509">
    <property type="entry name" value="PHOSPHOADENOSINE PHOSPHOSULFATE REDUCTASE"/>
    <property type="match status" value="1"/>
</dbReference>
<comment type="function">
    <text evidence="4">Catalyzes the formation of sulfite from phosphoadenosine 5'-phosphosulfate (PAPS) using thioredoxin as an electron donor.</text>
</comment>
<dbReference type="Pfam" id="PF01507">
    <property type="entry name" value="PAPS_reduct"/>
    <property type="match status" value="1"/>
</dbReference>